<keyword evidence="4" id="KW-1185">Reference proteome</keyword>
<dbReference type="PROSITE" id="PS50966">
    <property type="entry name" value="ZF_SWIM"/>
    <property type="match status" value="1"/>
</dbReference>
<dbReference type="RefSeq" id="WP_171473858.1">
    <property type="nucleotide sequence ID" value="NZ_CP053452.2"/>
</dbReference>
<keyword evidence="1" id="KW-0862">Zinc</keyword>
<dbReference type="InterPro" id="IPR007527">
    <property type="entry name" value="Znf_SWIM"/>
</dbReference>
<accession>A0A6M5YYZ1</accession>
<dbReference type="Proteomes" id="UP000503447">
    <property type="component" value="Chromosome"/>
</dbReference>
<protein>
    <recommendedName>
        <fullName evidence="2">SWIM-type domain-containing protein</fullName>
    </recommendedName>
</protein>
<evidence type="ECO:0000313" key="3">
    <source>
        <dbReference type="EMBL" id="QJW98754.1"/>
    </source>
</evidence>
<feature type="domain" description="SWIM-type" evidence="2">
    <location>
        <begin position="35"/>
        <end position="68"/>
    </location>
</feature>
<dbReference type="EMBL" id="CP053452">
    <property type="protein sequence ID" value="QJW98754.1"/>
    <property type="molecule type" value="Genomic_DNA"/>
</dbReference>
<reference evidence="4" key="1">
    <citation type="submission" date="2020-05" db="EMBL/GenBank/DDBJ databases">
        <title>Frigoriglobus tundricola gen. nov., sp. nov., a psychrotolerant cellulolytic planctomycete of the family Gemmataceae with two divergent copies of 16S rRNA gene.</title>
        <authorList>
            <person name="Kulichevskaya I.S."/>
            <person name="Ivanova A.A."/>
            <person name="Naumoff D.G."/>
            <person name="Beletsky A.V."/>
            <person name="Rijpstra W.I.C."/>
            <person name="Sinninghe Damste J.S."/>
            <person name="Mardanov A.V."/>
            <person name="Ravin N.V."/>
            <person name="Dedysh S.N."/>
        </authorList>
    </citation>
    <scope>NUCLEOTIDE SEQUENCE [LARGE SCALE GENOMIC DNA]</scope>
    <source>
        <strain evidence="4">PL17</strain>
    </source>
</reference>
<proteinExistence type="predicted"/>
<organism evidence="3 4">
    <name type="scientific">Frigoriglobus tundricola</name>
    <dbReference type="NCBI Taxonomy" id="2774151"/>
    <lineage>
        <taxon>Bacteria</taxon>
        <taxon>Pseudomonadati</taxon>
        <taxon>Planctomycetota</taxon>
        <taxon>Planctomycetia</taxon>
        <taxon>Gemmatales</taxon>
        <taxon>Gemmataceae</taxon>
        <taxon>Frigoriglobus</taxon>
    </lineage>
</organism>
<dbReference type="KEGG" id="ftj:FTUN_6349"/>
<dbReference type="AlphaFoldDB" id="A0A6M5YYZ1"/>
<evidence type="ECO:0000313" key="4">
    <source>
        <dbReference type="Proteomes" id="UP000503447"/>
    </source>
</evidence>
<dbReference type="Pfam" id="PF04434">
    <property type="entry name" value="SWIM"/>
    <property type="match status" value="1"/>
</dbReference>
<sequence length="267" mass="29958">MDLRELKALELAARAKIAFDGSAWVVPSQSANGVYRVTIGSEPSCECDDFQLRKQACKHVIAARLVQARDGGGKGPEIVVDEVPKKKTYKQNWPVYDLAQRTEKDRFQELLFDLCRGIQEPERKKGAAGRPSTPLSDQVFASAFKVFSTMSLRRFNADLRDAHGKGYLTIQMNPLTVGRYLENAALTPILENLIVQSALPLKAIETVFAPDSTGFSTSRFVRWFDEKYGTERSGHDSSVVPRRVSRSRKIASPLSNRRRSVLRLWPS</sequence>
<keyword evidence="1" id="KW-0479">Metal-binding</keyword>
<gene>
    <name evidence="3" type="ORF">FTUN_6349</name>
</gene>
<evidence type="ECO:0000256" key="1">
    <source>
        <dbReference type="PROSITE-ProRule" id="PRU00325"/>
    </source>
</evidence>
<dbReference type="GO" id="GO:0008270">
    <property type="term" value="F:zinc ion binding"/>
    <property type="evidence" value="ECO:0007669"/>
    <property type="project" value="UniProtKB-KW"/>
</dbReference>
<keyword evidence="1" id="KW-0863">Zinc-finger</keyword>
<evidence type="ECO:0000259" key="2">
    <source>
        <dbReference type="PROSITE" id="PS50966"/>
    </source>
</evidence>
<name>A0A6M5YYZ1_9BACT</name>